<dbReference type="AlphaFoldDB" id="A9V0T6"/>
<evidence type="ECO:0000256" key="3">
    <source>
        <dbReference type="ARBA" id="ARBA00022840"/>
    </source>
</evidence>
<dbReference type="OMA" id="ATICCAG"/>
<protein>
    <recommendedName>
        <fullName evidence="7">Kinesin-like protein</fullName>
    </recommendedName>
</protein>
<dbReference type="GO" id="GO:0005874">
    <property type="term" value="C:microtubule"/>
    <property type="evidence" value="ECO:0000318"/>
    <property type="project" value="GO_Central"/>
</dbReference>
<feature type="domain" description="Kinesin motor" evidence="9">
    <location>
        <begin position="11"/>
        <end position="339"/>
    </location>
</feature>
<dbReference type="Gene3D" id="3.40.850.10">
    <property type="entry name" value="Kinesin motor domain"/>
    <property type="match status" value="1"/>
</dbReference>
<accession>A9V0T6</accession>
<dbReference type="InterPro" id="IPR027417">
    <property type="entry name" value="P-loop_NTPase"/>
</dbReference>
<keyword evidence="1 7" id="KW-0493">Microtubule</keyword>
<dbReference type="GO" id="GO:0007018">
    <property type="term" value="P:microtubule-based movement"/>
    <property type="evidence" value="ECO:0000318"/>
    <property type="project" value="GO_Central"/>
</dbReference>
<dbReference type="SMART" id="SM00129">
    <property type="entry name" value="KISc"/>
    <property type="match status" value="1"/>
</dbReference>
<evidence type="ECO:0000256" key="4">
    <source>
        <dbReference type="ARBA" id="ARBA00023054"/>
    </source>
</evidence>
<keyword evidence="5 6" id="KW-0505">Motor protein</keyword>
<dbReference type="GO" id="GO:0005737">
    <property type="term" value="C:cytoplasm"/>
    <property type="evidence" value="ECO:0000318"/>
    <property type="project" value="GO_Central"/>
</dbReference>
<comment type="similarity">
    <text evidence="6 7">Belongs to the TRAFAC class myosin-kinesin ATPase superfamily. Kinesin family.</text>
</comment>
<dbReference type="PANTHER" id="PTHR47968">
    <property type="entry name" value="CENTROMERE PROTEIN E"/>
    <property type="match status" value="1"/>
</dbReference>
<gene>
    <name evidence="10" type="ORF">MONBRDRAFT_25905</name>
</gene>
<evidence type="ECO:0000259" key="9">
    <source>
        <dbReference type="PROSITE" id="PS50067"/>
    </source>
</evidence>
<dbReference type="SUPFAM" id="SSF52540">
    <property type="entry name" value="P-loop containing nucleoside triphosphate hydrolases"/>
    <property type="match status" value="1"/>
</dbReference>
<dbReference type="InterPro" id="IPR027640">
    <property type="entry name" value="Kinesin-like_fam"/>
</dbReference>
<dbReference type="InParanoid" id="A9V0T6"/>
<dbReference type="Pfam" id="PF00225">
    <property type="entry name" value="Kinesin"/>
    <property type="match status" value="1"/>
</dbReference>
<evidence type="ECO:0000256" key="1">
    <source>
        <dbReference type="ARBA" id="ARBA00022701"/>
    </source>
</evidence>
<sequence>MSHVGGGAATNFRVAVRVRPLNAREASARSPTCVLLESEKTLTINNLNAGERPISSSTPTEHRFVYDRVFGPSASQSDLYATAVRPIVSSVLQGYNGSVIAYGQTGTGKTFTIEGALEGEQRGVIPRAVQDIFTHIQYLVRVSYLQIYNEKISDLLQPSSDANLRIRERGNGEPYGLSEHVARRAEDVYKLLAAGKNQRVTNSTSMNRVSSRSHAVFTIVVEHSSQRAGKAGGNVVTIGKLHLVDLAGSERFEASSNEKHQKETANINTSLSTFGKVVLSLTSKHHRHAPYRDSKLTRILQNTLGGNCMTTMITTVTLAAINYLESLASLKFASRAQHVKNHAILNEDKDEQALLSSYKTEIERLKAQLAKAERVQREKEELAAKIAEMEV</sequence>
<dbReference type="EMBL" id="CH991553">
    <property type="protein sequence ID" value="EDQ88811.1"/>
    <property type="molecule type" value="Genomic_DNA"/>
</dbReference>
<evidence type="ECO:0000256" key="5">
    <source>
        <dbReference type="ARBA" id="ARBA00023175"/>
    </source>
</evidence>
<dbReference type="GO" id="GO:0005871">
    <property type="term" value="C:kinesin complex"/>
    <property type="evidence" value="ECO:0000318"/>
    <property type="project" value="GO_Central"/>
</dbReference>
<dbReference type="eggNOG" id="KOG4280">
    <property type="taxonomic scope" value="Eukaryota"/>
</dbReference>
<name>A9V0T6_MONBE</name>
<evidence type="ECO:0000256" key="6">
    <source>
        <dbReference type="PROSITE-ProRule" id="PRU00283"/>
    </source>
</evidence>
<keyword evidence="4 8" id="KW-0175">Coiled coil</keyword>
<dbReference type="CDD" id="cd00106">
    <property type="entry name" value="KISc"/>
    <property type="match status" value="1"/>
</dbReference>
<dbReference type="GO" id="GO:0016887">
    <property type="term" value="F:ATP hydrolysis activity"/>
    <property type="evidence" value="ECO:0000318"/>
    <property type="project" value="GO_Central"/>
</dbReference>
<dbReference type="STRING" id="81824.A9V0T6"/>
<organism evidence="10 11">
    <name type="scientific">Monosiga brevicollis</name>
    <name type="common">Choanoflagellate</name>
    <dbReference type="NCBI Taxonomy" id="81824"/>
    <lineage>
        <taxon>Eukaryota</taxon>
        <taxon>Choanoflagellata</taxon>
        <taxon>Craspedida</taxon>
        <taxon>Salpingoecidae</taxon>
        <taxon>Monosiga</taxon>
    </lineage>
</organism>
<dbReference type="PROSITE" id="PS00411">
    <property type="entry name" value="KINESIN_MOTOR_1"/>
    <property type="match status" value="1"/>
</dbReference>
<dbReference type="InterPro" id="IPR036961">
    <property type="entry name" value="Kinesin_motor_dom_sf"/>
</dbReference>
<evidence type="ECO:0000256" key="8">
    <source>
        <dbReference type="SAM" id="Coils"/>
    </source>
</evidence>
<dbReference type="InterPro" id="IPR001752">
    <property type="entry name" value="Kinesin_motor_dom"/>
</dbReference>
<dbReference type="GO" id="GO:0003777">
    <property type="term" value="F:microtubule motor activity"/>
    <property type="evidence" value="ECO:0000318"/>
    <property type="project" value="GO_Central"/>
</dbReference>
<dbReference type="KEGG" id="mbr:MONBRDRAFT_25905"/>
<dbReference type="GO" id="GO:0008017">
    <property type="term" value="F:microtubule binding"/>
    <property type="evidence" value="ECO:0000318"/>
    <property type="project" value="GO_Central"/>
</dbReference>
<keyword evidence="11" id="KW-1185">Reference proteome</keyword>
<proteinExistence type="inferred from homology"/>
<keyword evidence="3 6" id="KW-0067">ATP-binding</keyword>
<dbReference type="RefSeq" id="XP_001746424.1">
    <property type="nucleotide sequence ID" value="XM_001746372.1"/>
</dbReference>
<feature type="binding site" evidence="6">
    <location>
        <begin position="103"/>
        <end position="110"/>
    </location>
    <ligand>
        <name>ATP</name>
        <dbReference type="ChEBI" id="CHEBI:30616"/>
    </ligand>
</feature>
<dbReference type="PANTHER" id="PTHR47968:SF36">
    <property type="entry name" value="KINESIN HEAVY CHAIN ISOFORM X1"/>
    <property type="match status" value="1"/>
</dbReference>
<evidence type="ECO:0000256" key="7">
    <source>
        <dbReference type="RuleBase" id="RU000394"/>
    </source>
</evidence>
<dbReference type="Proteomes" id="UP000001357">
    <property type="component" value="Unassembled WGS sequence"/>
</dbReference>
<dbReference type="GeneID" id="5891703"/>
<reference evidence="10 11" key="1">
    <citation type="journal article" date="2008" name="Nature">
        <title>The genome of the choanoflagellate Monosiga brevicollis and the origin of metazoans.</title>
        <authorList>
            <consortium name="JGI Sequencing"/>
            <person name="King N."/>
            <person name="Westbrook M.J."/>
            <person name="Young S.L."/>
            <person name="Kuo A."/>
            <person name="Abedin M."/>
            <person name="Chapman J."/>
            <person name="Fairclough S."/>
            <person name="Hellsten U."/>
            <person name="Isogai Y."/>
            <person name="Letunic I."/>
            <person name="Marr M."/>
            <person name="Pincus D."/>
            <person name="Putnam N."/>
            <person name="Rokas A."/>
            <person name="Wright K.J."/>
            <person name="Zuzow R."/>
            <person name="Dirks W."/>
            <person name="Good M."/>
            <person name="Goodstein D."/>
            <person name="Lemons D."/>
            <person name="Li W."/>
            <person name="Lyons J.B."/>
            <person name="Morris A."/>
            <person name="Nichols S."/>
            <person name="Richter D.J."/>
            <person name="Salamov A."/>
            <person name="Bork P."/>
            <person name="Lim W.A."/>
            <person name="Manning G."/>
            <person name="Miller W.T."/>
            <person name="McGinnis W."/>
            <person name="Shapiro H."/>
            <person name="Tjian R."/>
            <person name="Grigoriev I.V."/>
            <person name="Rokhsar D."/>
        </authorList>
    </citation>
    <scope>NUCLEOTIDE SEQUENCE [LARGE SCALE GENOMIC DNA]</scope>
    <source>
        <strain evidence="11">MX1 / ATCC 50154</strain>
    </source>
</reference>
<evidence type="ECO:0000313" key="11">
    <source>
        <dbReference type="Proteomes" id="UP000001357"/>
    </source>
</evidence>
<dbReference type="InterPro" id="IPR019821">
    <property type="entry name" value="Kinesin_motor_CS"/>
</dbReference>
<evidence type="ECO:0000256" key="2">
    <source>
        <dbReference type="ARBA" id="ARBA00022741"/>
    </source>
</evidence>
<dbReference type="GO" id="GO:0005524">
    <property type="term" value="F:ATP binding"/>
    <property type="evidence" value="ECO:0007669"/>
    <property type="project" value="UniProtKB-UniRule"/>
</dbReference>
<evidence type="ECO:0000313" key="10">
    <source>
        <dbReference type="EMBL" id="EDQ88811.1"/>
    </source>
</evidence>
<dbReference type="PRINTS" id="PR00380">
    <property type="entry name" value="KINESINHEAVY"/>
</dbReference>
<feature type="coiled-coil region" evidence="8">
    <location>
        <begin position="355"/>
        <end position="385"/>
    </location>
</feature>
<dbReference type="PROSITE" id="PS50067">
    <property type="entry name" value="KINESIN_MOTOR_2"/>
    <property type="match status" value="1"/>
</dbReference>
<keyword evidence="2 6" id="KW-0547">Nucleotide-binding</keyword>